<dbReference type="EMBL" id="BPLR01017600">
    <property type="protein sequence ID" value="GIY92903.1"/>
    <property type="molecule type" value="Genomic_DNA"/>
</dbReference>
<keyword evidence="1" id="KW-0472">Membrane</keyword>
<keyword evidence="1" id="KW-1133">Transmembrane helix</keyword>
<evidence type="ECO:0000256" key="1">
    <source>
        <dbReference type="SAM" id="Phobius"/>
    </source>
</evidence>
<accession>A0AAV4XEL8</accession>
<gene>
    <name evidence="2" type="ORF">CEXT_427801</name>
</gene>
<evidence type="ECO:0000313" key="2">
    <source>
        <dbReference type="EMBL" id="GIY92903.1"/>
    </source>
</evidence>
<dbReference type="Proteomes" id="UP001054945">
    <property type="component" value="Unassembled WGS sequence"/>
</dbReference>
<proteinExistence type="predicted"/>
<dbReference type="AlphaFoldDB" id="A0AAV4XEL8"/>
<organism evidence="2 3">
    <name type="scientific">Caerostris extrusa</name>
    <name type="common">Bark spider</name>
    <name type="synonym">Caerostris bankana</name>
    <dbReference type="NCBI Taxonomy" id="172846"/>
    <lineage>
        <taxon>Eukaryota</taxon>
        <taxon>Metazoa</taxon>
        <taxon>Ecdysozoa</taxon>
        <taxon>Arthropoda</taxon>
        <taxon>Chelicerata</taxon>
        <taxon>Arachnida</taxon>
        <taxon>Araneae</taxon>
        <taxon>Araneomorphae</taxon>
        <taxon>Entelegynae</taxon>
        <taxon>Araneoidea</taxon>
        <taxon>Araneidae</taxon>
        <taxon>Caerostris</taxon>
    </lineage>
</organism>
<feature type="transmembrane region" description="Helical" evidence="1">
    <location>
        <begin position="66"/>
        <end position="83"/>
    </location>
</feature>
<evidence type="ECO:0000313" key="3">
    <source>
        <dbReference type="Proteomes" id="UP001054945"/>
    </source>
</evidence>
<reference evidence="2 3" key="1">
    <citation type="submission" date="2021-06" db="EMBL/GenBank/DDBJ databases">
        <title>Caerostris extrusa draft genome.</title>
        <authorList>
            <person name="Kono N."/>
            <person name="Arakawa K."/>
        </authorList>
    </citation>
    <scope>NUCLEOTIDE SEQUENCE [LARGE SCALE GENOMIC DNA]</scope>
</reference>
<feature type="transmembrane region" description="Helical" evidence="1">
    <location>
        <begin position="89"/>
        <end position="106"/>
    </location>
</feature>
<sequence>MTRVEVSREHPRSSLTHKNKKYVLLTFPEYQRCSKIGHPRIVEDASLPMAELQQYLLNFLRRSRPSLSVLFFLHFFIFFFLVIRHRLLLSFSLLFTLCLFLLLLLLRHGWTWDYPPHSRHWN</sequence>
<keyword evidence="3" id="KW-1185">Reference proteome</keyword>
<protein>
    <submittedName>
        <fullName evidence="2">Uncharacterized protein</fullName>
    </submittedName>
</protein>
<comment type="caution">
    <text evidence="2">The sequence shown here is derived from an EMBL/GenBank/DDBJ whole genome shotgun (WGS) entry which is preliminary data.</text>
</comment>
<name>A0AAV4XEL8_CAEEX</name>
<keyword evidence="1" id="KW-0812">Transmembrane</keyword>